<dbReference type="Proteomes" id="UP000065807">
    <property type="component" value="Chromosome"/>
</dbReference>
<evidence type="ECO:0000256" key="8">
    <source>
        <dbReference type="ARBA" id="ARBA00023277"/>
    </source>
</evidence>
<dbReference type="InterPro" id="IPR000811">
    <property type="entry name" value="Glyco_trans_35"/>
</dbReference>
<protein>
    <recommendedName>
        <fullName evidence="4">glycogen phosphorylase</fullName>
        <ecNumber evidence="4">2.4.1.1</ecNumber>
    </recommendedName>
</protein>
<dbReference type="Pfam" id="PF00343">
    <property type="entry name" value="Phosphorylase"/>
    <property type="match status" value="1"/>
</dbReference>
<dbReference type="PANTHER" id="PTHR42655:SF1">
    <property type="entry name" value="GLYCOGEN PHOSPHORYLASE"/>
    <property type="match status" value="1"/>
</dbReference>
<dbReference type="GO" id="GO:0005975">
    <property type="term" value="P:carbohydrate metabolic process"/>
    <property type="evidence" value="ECO:0007669"/>
    <property type="project" value="InterPro"/>
</dbReference>
<evidence type="ECO:0000256" key="5">
    <source>
        <dbReference type="ARBA" id="ARBA00022676"/>
    </source>
</evidence>
<evidence type="ECO:0000256" key="4">
    <source>
        <dbReference type="ARBA" id="ARBA00012591"/>
    </source>
</evidence>
<keyword evidence="6" id="KW-0808">Transferase</keyword>
<comment type="catalytic activity">
    <reaction evidence="1">
        <text>[(1-&gt;4)-alpha-D-glucosyl](n) + phosphate = [(1-&gt;4)-alpha-D-glucosyl](n-1) + alpha-D-glucose 1-phosphate</text>
        <dbReference type="Rhea" id="RHEA:41732"/>
        <dbReference type="Rhea" id="RHEA-COMP:9584"/>
        <dbReference type="Rhea" id="RHEA-COMP:9586"/>
        <dbReference type="ChEBI" id="CHEBI:15444"/>
        <dbReference type="ChEBI" id="CHEBI:43474"/>
        <dbReference type="ChEBI" id="CHEBI:58601"/>
        <dbReference type="EC" id="2.4.1.1"/>
    </reaction>
</comment>
<keyword evidence="7" id="KW-0663">Pyridoxal phosphate</keyword>
<dbReference type="PROSITE" id="PS00102">
    <property type="entry name" value="PHOSPHORYLASE"/>
    <property type="match status" value="1"/>
</dbReference>
<dbReference type="InterPro" id="IPR011834">
    <property type="entry name" value="Agluc_phsphrylas"/>
</dbReference>
<dbReference type="AlphaFoldDB" id="A0A0K2SL19"/>
<keyword evidence="8" id="KW-0119">Carbohydrate metabolism</keyword>
<evidence type="ECO:0000256" key="7">
    <source>
        <dbReference type="ARBA" id="ARBA00022898"/>
    </source>
</evidence>
<comment type="similarity">
    <text evidence="3">Belongs to the glycogen phosphorylase family.</text>
</comment>
<evidence type="ECO:0000256" key="2">
    <source>
        <dbReference type="ARBA" id="ARBA00001933"/>
    </source>
</evidence>
<reference evidence="11" key="1">
    <citation type="submission" date="2015-07" db="EMBL/GenBank/DDBJ databases">
        <title>Complete genome sequence and phylogenetic analysis of Limnochorda pilosa.</title>
        <authorList>
            <person name="Watanabe M."/>
            <person name="Kojima H."/>
            <person name="Fukui M."/>
        </authorList>
    </citation>
    <scope>NUCLEOTIDE SEQUENCE [LARGE SCALE GENOMIC DNA]</scope>
    <source>
        <strain evidence="11">HC45</strain>
    </source>
</reference>
<accession>A0A0K2SL19</accession>
<keyword evidence="5" id="KW-0328">Glycosyltransferase</keyword>
<gene>
    <name evidence="10" type="ORF">LIP_1954</name>
</gene>
<dbReference type="KEGG" id="lpil:LIP_1954"/>
<evidence type="ECO:0000313" key="11">
    <source>
        <dbReference type="Proteomes" id="UP000065807"/>
    </source>
</evidence>
<organism evidence="10 11">
    <name type="scientific">Limnochorda pilosa</name>
    <dbReference type="NCBI Taxonomy" id="1555112"/>
    <lineage>
        <taxon>Bacteria</taxon>
        <taxon>Bacillati</taxon>
        <taxon>Bacillota</taxon>
        <taxon>Limnochordia</taxon>
        <taxon>Limnochordales</taxon>
        <taxon>Limnochordaceae</taxon>
        <taxon>Limnochorda</taxon>
    </lineage>
</organism>
<reference evidence="11" key="2">
    <citation type="journal article" date="2016" name="Int. J. Syst. Evol. Microbiol.">
        <title>Complete genome sequence and cell structure of Limnochorda pilosa, a Gram-negative spore-former within the phylum Firmicutes.</title>
        <authorList>
            <person name="Watanabe M."/>
            <person name="Kojima H."/>
            <person name="Fukui M."/>
        </authorList>
    </citation>
    <scope>NUCLEOTIDE SEQUENCE [LARGE SCALE GENOMIC DNA]</scope>
    <source>
        <strain evidence="11">HC45</strain>
    </source>
</reference>
<dbReference type="GO" id="GO:0030170">
    <property type="term" value="F:pyridoxal phosphate binding"/>
    <property type="evidence" value="ECO:0007669"/>
    <property type="project" value="InterPro"/>
</dbReference>
<comment type="function">
    <text evidence="9">Phosphorylase is an important allosteric enzyme in carbohydrate metabolism. Enzymes from different sources differ in their regulatory mechanisms and in their natural substrates. However, all known phosphorylases share catalytic and structural properties.</text>
</comment>
<dbReference type="PANTHER" id="PTHR42655">
    <property type="entry name" value="GLYCOGEN PHOSPHORYLASE"/>
    <property type="match status" value="1"/>
</dbReference>
<dbReference type="SUPFAM" id="SSF53756">
    <property type="entry name" value="UDP-Glycosyltransferase/glycogen phosphorylase"/>
    <property type="match status" value="1"/>
</dbReference>
<dbReference type="EMBL" id="AP014924">
    <property type="protein sequence ID" value="BAS27795.1"/>
    <property type="molecule type" value="Genomic_DNA"/>
</dbReference>
<evidence type="ECO:0000256" key="3">
    <source>
        <dbReference type="ARBA" id="ARBA00006047"/>
    </source>
</evidence>
<dbReference type="PATRIC" id="fig|1555112.3.peg.1987"/>
<dbReference type="EC" id="2.4.1.1" evidence="4"/>
<evidence type="ECO:0000256" key="9">
    <source>
        <dbReference type="ARBA" id="ARBA00025174"/>
    </source>
</evidence>
<proteinExistence type="inferred from homology"/>
<evidence type="ECO:0000256" key="1">
    <source>
        <dbReference type="ARBA" id="ARBA00001275"/>
    </source>
</evidence>
<comment type="cofactor">
    <cofactor evidence="2">
        <name>pyridoxal 5'-phosphate</name>
        <dbReference type="ChEBI" id="CHEBI:597326"/>
    </cofactor>
</comment>
<dbReference type="InterPro" id="IPR052182">
    <property type="entry name" value="Glycogen/Maltodextrin_Phosph"/>
</dbReference>
<sequence>MDARPKVAYFCMEYGLHEDFPLYAGGLGILAGDHLKAAGDAGLPLVGLGLLWRQGYTRQIIEGGRPVDAYPLNDHMYRRLQDTGLTVTVPIRRREVKARAWLLDAFGNAPLYLLDTNLPENEDRWITGQLYGWFGEERVAQEMILGIGGVRLLRAMGFEPDVYHFNEGHAVLAGIELIREKMEAGSTFDEAWQATRGQIVFTTHTPVEAGNESHRLELLEYLGAFNGLSREQMEQIGGNPFNMTVAGLRLARAANGVSQLHARTARRMWAQVTDAPEITGITNGVHVPTWQDRRMVSAASGSDEALWQAHQSLKAETLAFIHERTGIRLAADKLLIGFARRAAPYKRSDLIFRRPQVIEPYLRDGRIQIVFAGKGHPLDDTGKEIVARLVDASRRFPESVVFVPDYDMAVGRALTRGTDLWLNNPIRPLEACGTSGMKAAMNGVLNLSVLDGWWPEACRHGENGWQLGDGYEGPDPDAHDLEALYRVLLREVVPTYYQDRPRWIRMMRESIRSTVDAFSAATMMRAYVDRLYAPEAGSV</sequence>
<dbReference type="InterPro" id="IPR035090">
    <property type="entry name" value="Pyridoxal_P_attach_site"/>
</dbReference>
<evidence type="ECO:0000256" key="6">
    <source>
        <dbReference type="ARBA" id="ARBA00022679"/>
    </source>
</evidence>
<dbReference type="STRING" id="1555112.LIP_1954"/>
<evidence type="ECO:0000313" key="10">
    <source>
        <dbReference type="EMBL" id="BAS27795.1"/>
    </source>
</evidence>
<dbReference type="GO" id="GO:0008184">
    <property type="term" value="F:glycogen phosphorylase activity"/>
    <property type="evidence" value="ECO:0007669"/>
    <property type="project" value="InterPro"/>
</dbReference>
<dbReference type="Gene3D" id="3.40.50.2000">
    <property type="entry name" value="Glycogen Phosphorylase B"/>
    <property type="match status" value="3"/>
</dbReference>
<keyword evidence="11" id="KW-1185">Reference proteome</keyword>
<dbReference type="RefSeq" id="WP_068137146.1">
    <property type="nucleotide sequence ID" value="NZ_AP014924.1"/>
</dbReference>
<dbReference type="OrthoDB" id="9760804at2"/>
<name>A0A0K2SL19_LIMPI</name>
<dbReference type="NCBIfam" id="TIGR02094">
    <property type="entry name" value="more_P_ylases"/>
    <property type="match status" value="1"/>
</dbReference>